<keyword evidence="1" id="KW-1133">Transmembrane helix</keyword>
<name>A0ABY7MB49_9CHLR</name>
<keyword evidence="3" id="KW-1185">Reference proteome</keyword>
<protein>
    <submittedName>
        <fullName evidence="2">Uncharacterized protein</fullName>
    </submittedName>
</protein>
<feature type="transmembrane region" description="Helical" evidence="1">
    <location>
        <begin position="45"/>
        <end position="68"/>
    </location>
</feature>
<dbReference type="EMBL" id="CP115149">
    <property type="protein sequence ID" value="WBL37285.1"/>
    <property type="molecule type" value="Genomic_DNA"/>
</dbReference>
<dbReference type="Proteomes" id="UP001212803">
    <property type="component" value="Chromosome"/>
</dbReference>
<proteinExistence type="predicted"/>
<evidence type="ECO:0000313" key="2">
    <source>
        <dbReference type="EMBL" id="WBL37285.1"/>
    </source>
</evidence>
<evidence type="ECO:0000256" key="1">
    <source>
        <dbReference type="SAM" id="Phobius"/>
    </source>
</evidence>
<sequence length="78" mass="7986">MSAGAPGGGNGYHGRVRTTLAAALALISGAALAWQDVTGAGPDELTIATAAILVVSLQALSFPVDDLLRLLERWRRSG</sequence>
<reference evidence="2 3" key="1">
    <citation type="journal article" date="2023" name="ISME J.">
        <title>Thermophilic Dehalococcoidia with unusual traits shed light on an unexpected past.</title>
        <authorList>
            <person name="Palmer M."/>
            <person name="Covington J.K."/>
            <person name="Zhou E.M."/>
            <person name="Thomas S.C."/>
            <person name="Habib N."/>
            <person name="Seymour C.O."/>
            <person name="Lai D."/>
            <person name="Johnston J."/>
            <person name="Hashimi A."/>
            <person name="Jiao J.Y."/>
            <person name="Muok A.R."/>
            <person name="Liu L."/>
            <person name="Xian W.D."/>
            <person name="Zhi X.Y."/>
            <person name="Li M.M."/>
            <person name="Silva L.P."/>
            <person name="Bowen B.P."/>
            <person name="Louie K."/>
            <person name="Briegel A."/>
            <person name="Pett-Ridge J."/>
            <person name="Weber P.K."/>
            <person name="Tocheva E.I."/>
            <person name="Woyke T."/>
            <person name="Northen T.R."/>
            <person name="Mayali X."/>
            <person name="Li W.J."/>
            <person name="Hedlund B.P."/>
        </authorList>
    </citation>
    <scope>NUCLEOTIDE SEQUENCE [LARGE SCALE GENOMIC DNA]</scope>
    <source>
        <strain evidence="2 3">YIM 72310</strain>
    </source>
</reference>
<evidence type="ECO:0000313" key="3">
    <source>
        <dbReference type="Proteomes" id="UP001212803"/>
    </source>
</evidence>
<dbReference type="RefSeq" id="WP_270057798.1">
    <property type="nucleotide sequence ID" value="NZ_CP115149.1"/>
</dbReference>
<accession>A0ABY7MB49</accession>
<keyword evidence="1" id="KW-0812">Transmembrane</keyword>
<keyword evidence="1" id="KW-0472">Membrane</keyword>
<organism evidence="2 3">
    <name type="scientific">Tepidiforma flava</name>
    <dbReference type="NCBI Taxonomy" id="3004094"/>
    <lineage>
        <taxon>Bacteria</taxon>
        <taxon>Bacillati</taxon>
        <taxon>Chloroflexota</taxon>
        <taxon>Tepidiformia</taxon>
        <taxon>Tepidiformales</taxon>
        <taxon>Tepidiformaceae</taxon>
        <taxon>Tepidiforma</taxon>
    </lineage>
</organism>
<gene>
    <name evidence="2" type="ORF">O0235_06860</name>
</gene>